<keyword evidence="2" id="KW-1185">Reference proteome</keyword>
<sequence>MHLTYKLCAVLFEIGNHVAVHDCSNMYFQKEYCQKSLLGNAPETRVHWRYLYHG</sequence>
<dbReference type="EMBL" id="AWVF01000093">
    <property type="protein sequence ID" value="ERJ96865.1"/>
    <property type="molecule type" value="Genomic_DNA"/>
</dbReference>
<dbReference type="HOGENOM" id="CLU_3047685_0_0_9"/>
<evidence type="ECO:0000313" key="1">
    <source>
        <dbReference type="EMBL" id="ERJ96865.1"/>
    </source>
</evidence>
<gene>
    <name evidence="1" type="ORF">RUMCAL_00792</name>
</gene>
<dbReference type="STRING" id="411473.RUMCAL_00792"/>
<dbReference type="AlphaFoldDB" id="U2KXM0"/>
<comment type="caution">
    <text evidence="1">The sequence shown here is derived from an EMBL/GenBank/DDBJ whole genome shotgun (WGS) entry which is preliminary data.</text>
</comment>
<accession>U2KXM0</accession>
<dbReference type="PATRIC" id="fig|411473.3.peg.642"/>
<evidence type="ECO:0000313" key="2">
    <source>
        <dbReference type="Proteomes" id="UP000016662"/>
    </source>
</evidence>
<dbReference type="Proteomes" id="UP000016662">
    <property type="component" value="Unassembled WGS sequence"/>
</dbReference>
<name>U2KXM0_9FIRM</name>
<organism evidence="1 2">
    <name type="scientific">Ruminococcus callidus ATCC 27760</name>
    <dbReference type="NCBI Taxonomy" id="411473"/>
    <lineage>
        <taxon>Bacteria</taxon>
        <taxon>Bacillati</taxon>
        <taxon>Bacillota</taxon>
        <taxon>Clostridia</taxon>
        <taxon>Eubacteriales</taxon>
        <taxon>Oscillospiraceae</taxon>
        <taxon>Ruminococcus</taxon>
    </lineage>
</organism>
<reference evidence="1 2" key="1">
    <citation type="submission" date="2013-07" db="EMBL/GenBank/DDBJ databases">
        <authorList>
            <person name="Weinstock G."/>
            <person name="Sodergren E."/>
            <person name="Wylie T."/>
            <person name="Fulton L."/>
            <person name="Fulton R."/>
            <person name="Fronick C."/>
            <person name="O'Laughlin M."/>
            <person name="Godfrey J."/>
            <person name="Miner T."/>
            <person name="Herter B."/>
            <person name="Appelbaum E."/>
            <person name="Cordes M."/>
            <person name="Lek S."/>
            <person name="Wollam A."/>
            <person name="Pepin K.H."/>
            <person name="Palsikar V.B."/>
            <person name="Mitreva M."/>
            <person name="Wilson R.K."/>
        </authorList>
    </citation>
    <scope>NUCLEOTIDE SEQUENCE [LARGE SCALE GENOMIC DNA]</scope>
    <source>
        <strain evidence="1 2">ATCC 27760</strain>
    </source>
</reference>
<protein>
    <submittedName>
        <fullName evidence="1">Uncharacterized protein</fullName>
    </submittedName>
</protein>
<proteinExistence type="predicted"/>